<evidence type="ECO:0000256" key="1">
    <source>
        <dbReference type="SAM" id="Phobius"/>
    </source>
</evidence>
<evidence type="ECO:0000313" key="3">
    <source>
        <dbReference type="EMBL" id="QFQ66910.1"/>
    </source>
</evidence>
<organism evidence="3">
    <name type="scientific">Hofstenia miamia</name>
    <name type="common">Three-banded panther worm</name>
    <dbReference type="NCBI Taxonomy" id="442651"/>
    <lineage>
        <taxon>Eukaryota</taxon>
        <taxon>Metazoa</taxon>
        <taxon>Xenacoelomorpha</taxon>
        <taxon>Acoelomorpha</taxon>
        <taxon>Acoela</taxon>
        <taxon>Hofsteniidae</taxon>
        <taxon>Hofstenia</taxon>
    </lineage>
</organism>
<accession>A0A5P8I4M7</accession>
<keyword evidence="1" id="KW-0812">Transmembrane</keyword>
<keyword evidence="2" id="KW-0732">Signal</keyword>
<keyword evidence="1" id="KW-0472">Membrane</keyword>
<name>A0A5P8I4M7_HOFMI</name>
<dbReference type="EMBL" id="MN305316">
    <property type="protein sequence ID" value="QFQ66910.1"/>
    <property type="molecule type" value="mRNA"/>
</dbReference>
<reference evidence="3" key="1">
    <citation type="journal article" date="2019" name="PLoS Genet.">
        <title>A small set of conserved genes, including sp5 and Hox, are activated by Wnt signaling in the posterior of planarians and acoels.</title>
        <authorList>
            <person name="Tewari A.G."/>
            <person name="Owen J.H."/>
            <person name="Petersen C.P."/>
            <person name="Wagner D.E."/>
            <person name="Reddien P.W."/>
        </authorList>
    </citation>
    <scope>NUCLEOTIDE SEQUENCE</scope>
</reference>
<protein>
    <submittedName>
        <fullName evidence="3">Uncharacterized protein</fullName>
    </submittedName>
</protein>
<proteinExistence type="evidence at transcript level"/>
<sequence>MQKSVTMHSTLFFTIFLLIHTVHSQLQPCSSDADCDITSANYTIKIGKCCNDSCCKEPTYSEREHPDNSLTGAIIGMCFLAVLCISCILFWPLCNKLNSYCRQNSSETFSSGNRPAMVERQPLQNGEKVPEKDNLLTDIQCK</sequence>
<feature type="transmembrane region" description="Helical" evidence="1">
    <location>
        <begin position="70"/>
        <end position="93"/>
    </location>
</feature>
<evidence type="ECO:0000256" key="2">
    <source>
        <dbReference type="SAM" id="SignalP"/>
    </source>
</evidence>
<feature type="signal peptide" evidence="2">
    <location>
        <begin position="1"/>
        <end position="24"/>
    </location>
</feature>
<feature type="chain" id="PRO_5024394912" evidence="2">
    <location>
        <begin position="25"/>
        <end position="142"/>
    </location>
</feature>
<keyword evidence="1" id="KW-1133">Transmembrane helix</keyword>
<dbReference type="AlphaFoldDB" id="A0A5P8I4M7"/>